<evidence type="ECO:0000313" key="1">
    <source>
        <dbReference type="EMBL" id="KAK1789513.1"/>
    </source>
</evidence>
<reference evidence="1" key="1">
    <citation type="submission" date="2023-03" db="EMBL/GenBank/DDBJ databases">
        <title>Electrophorus voltai genome.</title>
        <authorList>
            <person name="Bian C."/>
        </authorList>
    </citation>
    <scope>NUCLEOTIDE SEQUENCE</scope>
    <source>
        <strain evidence="1">CB-2022</strain>
        <tissue evidence="1">Muscle</tissue>
    </source>
</reference>
<dbReference type="EMBL" id="JAROKS010000022">
    <property type="protein sequence ID" value="KAK1789513.1"/>
    <property type="molecule type" value="Genomic_DNA"/>
</dbReference>
<dbReference type="Proteomes" id="UP001239994">
    <property type="component" value="Unassembled WGS sequence"/>
</dbReference>
<keyword evidence="2" id="KW-1185">Reference proteome</keyword>
<accession>A0AAD9DQJ8</accession>
<protein>
    <submittedName>
        <fullName evidence="1">Uncharacterized protein</fullName>
    </submittedName>
</protein>
<comment type="caution">
    <text evidence="1">The sequence shown here is derived from an EMBL/GenBank/DDBJ whole genome shotgun (WGS) entry which is preliminary data.</text>
</comment>
<proteinExistence type="predicted"/>
<sequence>MKNCIKETWKQHFLSHCSILQKQWRSQLPLAKTGKSHLRIHLLC</sequence>
<gene>
    <name evidence="1" type="ORF">P4O66_015430</name>
</gene>
<evidence type="ECO:0000313" key="2">
    <source>
        <dbReference type="Proteomes" id="UP001239994"/>
    </source>
</evidence>
<dbReference type="AlphaFoldDB" id="A0AAD9DQJ8"/>
<organism evidence="1 2">
    <name type="scientific">Electrophorus voltai</name>
    <dbReference type="NCBI Taxonomy" id="2609070"/>
    <lineage>
        <taxon>Eukaryota</taxon>
        <taxon>Metazoa</taxon>
        <taxon>Chordata</taxon>
        <taxon>Craniata</taxon>
        <taxon>Vertebrata</taxon>
        <taxon>Euteleostomi</taxon>
        <taxon>Actinopterygii</taxon>
        <taxon>Neopterygii</taxon>
        <taxon>Teleostei</taxon>
        <taxon>Ostariophysi</taxon>
        <taxon>Gymnotiformes</taxon>
        <taxon>Gymnotoidei</taxon>
        <taxon>Gymnotidae</taxon>
        <taxon>Electrophorus</taxon>
    </lineage>
</organism>
<name>A0AAD9DQJ8_9TELE</name>